<dbReference type="GeneID" id="29124609"/>
<dbReference type="EMBL" id="KU963245">
    <property type="protein sequence ID" value="AMS02300.1"/>
    <property type="molecule type" value="Genomic_DNA"/>
</dbReference>
<dbReference type="Proteomes" id="UP000201248">
    <property type="component" value="Segment"/>
</dbReference>
<reference evidence="2" key="1">
    <citation type="submission" date="2016-06" db="EMBL/GenBank/DDBJ databases">
        <authorList>
            <person name="Kjaerup R.B."/>
            <person name="Dalgaard T.S."/>
            <person name="Juul-Madsen H.R."/>
        </authorList>
    </citation>
    <scope>NUCLEOTIDE SEQUENCE [LARGE SCALE GENOMIC DNA]</scope>
</reference>
<proteinExistence type="predicted"/>
<sequence>MILLYASPDLEKVTEVGARLNAFAQSLSLDGYASIVLFPDRNPSPCRKCGHVES</sequence>
<evidence type="ECO:0000313" key="2">
    <source>
        <dbReference type="Proteomes" id="UP000201248"/>
    </source>
</evidence>
<organism evidence="1 2">
    <name type="scientific">Gordonia phage Hotorobo</name>
    <dbReference type="NCBI Taxonomy" id="1821554"/>
    <lineage>
        <taxon>Viruses</taxon>
        <taxon>Duplodnaviria</taxon>
        <taxon>Heunggongvirae</taxon>
        <taxon>Uroviricota</taxon>
        <taxon>Caudoviricetes</taxon>
        <taxon>Montyvirus</taxon>
        <taxon>Montyvirus monty</taxon>
    </lineage>
</organism>
<evidence type="ECO:0000313" key="1">
    <source>
        <dbReference type="EMBL" id="AMS02300.1"/>
    </source>
</evidence>
<name>A0A142K867_9CAUD</name>
<protein>
    <submittedName>
        <fullName evidence="1">Uncharacterized protein</fullName>
    </submittedName>
</protein>
<accession>A0A142K867</accession>
<gene>
    <name evidence="1" type="primary">7</name>
    <name evidence="1" type="ORF">SEA_HOTOROBO_7</name>
</gene>
<dbReference type="KEGG" id="vg:29124609"/>
<dbReference type="RefSeq" id="YP_009300958.1">
    <property type="nucleotide sequence ID" value="NC_031229.1"/>
</dbReference>